<organism evidence="2 3">
    <name type="scientific">Asparagus officinalis</name>
    <name type="common">Garden asparagus</name>
    <dbReference type="NCBI Taxonomy" id="4686"/>
    <lineage>
        <taxon>Eukaryota</taxon>
        <taxon>Viridiplantae</taxon>
        <taxon>Streptophyta</taxon>
        <taxon>Embryophyta</taxon>
        <taxon>Tracheophyta</taxon>
        <taxon>Spermatophyta</taxon>
        <taxon>Magnoliopsida</taxon>
        <taxon>Liliopsida</taxon>
        <taxon>Asparagales</taxon>
        <taxon>Asparagaceae</taxon>
        <taxon>Asparagoideae</taxon>
        <taxon>Asparagus</taxon>
    </lineage>
</organism>
<reference evidence="3" key="1">
    <citation type="journal article" date="2017" name="Nat. Commun.">
        <title>The asparagus genome sheds light on the origin and evolution of a young Y chromosome.</title>
        <authorList>
            <person name="Harkess A."/>
            <person name="Zhou J."/>
            <person name="Xu C."/>
            <person name="Bowers J.E."/>
            <person name="Van der Hulst R."/>
            <person name="Ayyampalayam S."/>
            <person name="Mercati F."/>
            <person name="Riccardi P."/>
            <person name="McKain M.R."/>
            <person name="Kakrana A."/>
            <person name="Tang H."/>
            <person name="Ray J."/>
            <person name="Groenendijk J."/>
            <person name="Arikit S."/>
            <person name="Mathioni S.M."/>
            <person name="Nakano M."/>
            <person name="Shan H."/>
            <person name="Telgmann-Rauber A."/>
            <person name="Kanno A."/>
            <person name="Yue Z."/>
            <person name="Chen H."/>
            <person name="Li W."/>
            <person name="Chen Y."/>
            <person name="Xu X."/>
            <person name="Zhang Y."/>
            <person name="Luo S."/>
            <person name="Chen H."/>
            <person name="Gao J."/>
            <person name="Mao Z."/>
            <person name="Pires J.C."/>
            <person name="Luo M."/>
            <person name="Kudrna D."/>
            <person name="Wing R.A."/>
            <person name="Meyers B.C."/>
            <person name="Yi K."/>
            <person name="Kong H."/>
            <person name="Lavrijsen P."/>
            <person name="Sunseri F."/>
            <person name="Falavigna A."/>
            <person name="Ye Y."/>
            <person name="Leebens-Mack J.H."/>
            <person name="Chen G."/>
        </authorList>
    </citation>
    <scope>NUCLEOTIDE SEQUENCE [LARGE SCALE GENOMIC DNA]</scope>
    <source>
        <strain evidence="3">cv. DH0086</strain>
    </source>
</reference>
<name>A0A5P1E315_ASPOF</name>
<keyword evidence="3" id="KW-1185">Reference proteome</keyword>
<gene>
    <name evidence="2" type="ORF">A4U43_C10F14620</name>
</gene>
<evidence type="ECO:0000256" key="1">
    <source>
        <dbReference type="SAM" id="MobiDB-lite"/>
    </source>
</evidence>
<feature type="region of interest" description="Disordered" evidence="1">
    <location>
        <begin position="1"/>
        <end position="44"/>
    </location>
</feature>
<protein>
    <submittedName>
        <fullName evidence="2">Uncharacterized protein</fullName>
    </submittedName>
</protein>
<evidence type="ECO:0000313" key="3">
    <source>
        <dbReference type="Proteomes" id="UP000243459"/>
    </source>
</evidence>
<dbReference type="Gramene" id="ONK56918">
    <property type="protein sequence ID" value="ONK56918"/>
    <property type="gene ID" value="A4U43_C10F14620"/>
</dbReference>
<proteinExistence type="predicted"/>
<sequence>MPEDMGEVLGRTSGRSAFRKTHRTGEIPPGLGAEANPPPNEAVFGAMDLGEKRKLKDLKKKESELKRKDLQSK</sequence>
<dbReference type="EMBL" id="CM007390">
    <property type="protein sequence ID" value="ONK56918.1"/>
    <property type="molecule type" value="Genomic_DNA"/>
</dbReference>
<dbReference type="AlphaFoldDB" id="A0A5P1E315"/>
<feature type="region of interest" description="Disordered" evidence="1">
    <location>
        <begin position="54"/>
        <end position="73"/>
    </location>
</feature>
<accession>A0A5P1E315</accession>
<dbReference type="Proteomes" id="UP000243459">
    <property type="component" value="Chromosome 10"/>
</dbReference>
<evidence type="ECO:0000313" key="2">
    <source>
        <dbReference type="EMBL" id="ONK56918.1"/>
    </source>
</evidence>